<dbReference type="PANTHER" id="PTHR24361:SF433">
    <property type="entry name" value="PROTEIN KINASE DOMAIN-CONTAINING PROTEIN"/>
    <property type="match status" value="1"/>
</dbReference>
<evidence type="ECO:0000256" key="1">
    <source>
        <dbReference type="ARBA" id="ARBA00012513"/>
    </source>
</evidence>
<dbReference type="InterPro" id="IPR053235">
    <property type="entry name" value="Ser_Thr_kinase"/>
</dbReference>
<organism evidence="11 12">
    <name type="scientific">Astathelohania contejeani</name>
    <dbReference type="NCBI Taxonomy" id="164912"/>
    <lineage>
        <taxon>Eukaryota</taxon>
        <taxon>Fungi</taxon>
        <taxon>Fungi incertae sedis</taxon>
        <taxon>Microsporidia</taxon>
        <taxon>Astathelohaniidae</taxon>
        <taxon>Astathelohania</taxon>
    </lineage>
</organism>
<evidence type="ECO:0000313" key="11">
    <source>
        <dbReference type="EMBL" id="KAF7683927.1"/>
    </source>
</evidence>
<dbReference type="SMART" id="SM00220">
    <property type="entry name" value="S_TKc"/>
    <property type="match status" value="1"/>
</dbReference>
<keyword evidence="4" id="KW-0547">Nucleotide-binding</keyword>
<dbReference type="Gene3D" id="3.30.200.20">
    <property type="entry name" value="Phosphorylase Kinase, domain 1"/>
    <property type="match status" value="1"/>
</dbReference>
<dbReference type="InterPro" id="IPR000719">
    <property type="entry name" value="Prot_kinase_dom"/>
</dbReference>
<dbReference type="Pfam" id="PF00069">
    <property type="entry name" value="Pkinase"/>
    <property type="match status" value="1"/>
</dbReference>
<dbReference type="Gene3D" id="1.10.510.10">
    <property type="entry name" value="Transferase(Phosphotransferase) domain 1"/>
    <property type="match status" value="1"/>
</dbReference>
<dbReference type="Proteomes" id="UP001516464">
    <property type="component" value="Unassembled WGS sequence"/>
</dbReference>
<gene>
    <name evidence="11" type="primary">Mark3</name>
    <name evidence="11" type="ORF">TCON_0874</name>
</gene>
<comment type="catalytic activity">
    <reaction evidence="8">
        <text>L-seryl-[protein] + ATP = O-phospho-L-seryl-[protein] + ADP + H(+)</text>
        <dbReference type="Rhea" id="RHEA:17989"/>
        <dbReference type="Rhea" id="RHEA-COMP:9863"/>
        <dbReference type="Rhea" id="RHEA-COMP:11604"/>
        <dbReference type="ChEBI" id="CHEBI:15378"/>
        <dbReference type="ChEBI" id="CHEBI:29999"/>
        <dbReference type="ChEBI" id="CHEBI:30616"/>
        <dbReference type="ChEBI" id="CHEBI:83421"/>
        <dbReference type="ChEBI" id="CHEBI:456216"/>
        <dbReference type="EC" id="2.7.11.1"/>
    </reaction>
</comment>
<dbReference type="SUPFAM" id="SSF56112">
    <property type="entry name" value="Protein kinase-like (PK-like)"/>
    <property type="match status" value="1"/>
</dbReference>
<evidence type="ECO:0000313" key="12">
    <source>
        <dbReference type="Proteomes" id="UP001516464"/>
    </source>
</evidence>
<sequence length="455" mass="53088">MHEYSRQIRDYIHITCIGKSKMCTVTSAYHVPTNEPVALKQIDFSLVPPSFFDEFIREQRDRSLQGHPNIIKPLAVFTDGPLLYIVYKLMELGCCRSLFGHIGESECKGIICNVIRILGYMTTREHSHRNINSSNILFDINEGIFLTGCCRPSLDSFRGIGGEPVNTGEKYNQRFDVWGIGILIFELMFGVSNTAKIRKAFIRGDCYKEINKVYPHSPELYDAISFCLHTKGDVSFYDVLHRRWFDNTANPFNSFKMDSRLNALVNERRRVPNVVAYTAKLEGLRINNNENQEDNNSNESDKYDSNEYSNEYNNEDENDRYIRHRNITNVLAELDTNIERSNKIRLRMKELYEDEIRMMLDINEETSVPCKKGRFILSHNFPLMPQYIRNQSIKNELVSLMKAISIQEQQLKILFRIVDQYESSDIAEYNYQTDELLSAYQHLNETLDDILNKKH</sequence>
<evidence type="ECO:0000256" key="9">
    <source>
        <dbReference type="SAM" id="MobiDB-lite"/>
    </source>
</evidence>
<keyword evidence="2" id="KW-0723">Serine/threonine-protein kinase</keyword>
<protein>
    <recommendedName>
        <fullName evidence="1">non-specific serine/threonine protein kinase</fullName>
        <ecNumber evidence="1">2.7.11.1</ecNumber>
    </recommendedName>
</protein>
<evidence type="ECO:0000256" key="7">
    <source>
        <dbReference type="ARBA" id="ARBA00047899"/>
    </source>
</evidence>
<comment type="caution">
    <text evidence="11">The sequence shown here is derived from an EMBL/GenBank/DDBJ whole genome shotgun (WGS) entry which is preliminary data.</text>
</comment>
<keyword evidence="6" id="KW-0067">ATP-binding</keyword>
<feature type="compositionally biased region" description="Low complexity" evidence="9">
    <location>
        <begin position="287"/>
        <end position="298"/>
    </location>
</feature>
<feature type="domain" description="Protein kinase" evidence="10">
    <location>
        <begin position="11"/>
        <end position="253"/>
    </location>
</feature>
<evidence type="ECO:0000256" key="4">
    <source>
        <dbReference type="ARBA" id="ARBA00022741"/>
    </source>
</evidence>
<dbReference type="InterPro" id="IPR011009">
    <property type="entry name" value="Kinase-like_dom_sf"/>
</dbReference>
<dbReference type="EC" id="2.7.11.1" evidence="1"/>
<dbReference type="EMBL" id="SBIQ01000040">
    <property type="protein sequence ID" value="KAF7683927.1"/>
    <property type="molecule type" value="Genomic_DNA"/>
</dbReference>
<dbReference type="PROSITE" id="PS50011">
    <property type="entry name" value="PROTEIN_KINASE_DOM"/>
    <property type="match status" value="1"/>
</dbReference>
<dbReference type="CDD" id="cd00180">
    <property type="entry name" value="PKc"/>
    <property type="match status" value="1"/>
</dbReference>
<evidence type="ECO:0000256" key="5">
    <source>
        <dbReference type="ARBA" id="ARBA00022777"/>
    </source>
</evidence>
<proteinExistence type="predicted"/>
<reference evidence="11 12" key="1">
    <citation type="submission" date="2019-01" db="EMBL/GenBank/DDBJ databases">
        <title>Genomes sequencing and comparative genomics of infectious freshwater microsporidia, Cucumispora dikerogammari and Thelohania contejeani.</title>
        <authorList>
            <person name="Cormier A."/>
            <person name="Giraud I."/>
            <person name="Wattier R."/>
            <person name="Teixeira M."/>
            <person name="Grandjean F."/>
            <person name="Rigaud T."/>
            <person name="Cordaux R."/>
        </authorList>
    </citation>
    <scope>NUCLEOTIDE SEQUENCE [LARGE SCALE GENOMIC DNA]</scope>
    <source>
        <strain evidence="11">T1</strain>
        <tissue evidence="11">Spores</tissue>
    </source>
</reference>
<evidence type="ECO:0000256" key="8">
    <source>
        <dbReference type="ARBA" id="ARBA00048679"/>
    </source>
</evidence>
<evidence type="ECO:0000256" key="2">
    <source>
        <dbReference type="ARBA" id="ARBA00022527"/>
    </source>
</evidence>
<keyword evidence="3" id="KW-0808">Transferase</keyword>
<keyword evidence="12" id="KW-1185">Reference proteome</keyword>
<keyword evidence="5 11" id="KW-0418">Kinase</keyword>
<evidence type="ECO:0000259" key="10">
    <source>
        <dbReference type="PROSITE" id="PS50011"/>
    </source>
</evidence>
<feature type="region of interest" description="Disordered" evidence="9">
    <location>
        <begin position="286"/>
        <end position="313"/>
    </location>
</feature>
<name>A0ABQ7I0K3_9MICR</name>
<evidence type="ECO:0000256" key="3">
    <source>
        <dbReference type="ARBA" id="ARBA00022679"/>
    </source>
</evidence>
<dbReference type="PANTHER" id="PTHR24361">
    <property type="entry name" value="MITOGEN-ACTIVATED KINASE KINASE KINASE"/>
    <property type="match status" value="1"/>
</dbReference>
<evidence type="ECO:0000256" key="6">
    <source>
        <dbReference type="ARBA" id="ARBA00022840"/>
    </source>
</evidence>
<dbReference type="GO" id="GO:0016301">
    <property type="term" value="F:kinase activity"/>
    <property type="evidence" value="ECO:0007669"/>
    <property type="project" value="UniProtKB-KW"/>
</dbReference>
<accession>A0ABQ7I0K3</accession>
<comment type="catalytic activity">
    <reaction evidence="7">
        <text>L-threonyl-[protein] + ATP = O-phospho-L-threonyl-[protein] + ADP + H(+)</text>
        <dbReference type="Rhea" id="RHEA:46608"/>
        <dbReference type="Rhea" id="RHEA-COMP:11060"/>
        <dbReference type="Rhea" id="RHEA-COMP:11605"/>
        <dbReference type="ChEBI" id="CHEBI:15378"/>
        <dbReference type="ChEBI" id="CHEBI:30013"/>
        <dbReference type="ChEBI" id="CHEBI:30616"/>
        <dbReference type="ChEBI" id="CHEBI:61977"/>
        <dbReference type="ChEBI" id="CHEBI:456216"/>
        <dbReference type="EC" id="2.7.11.1"/>
    </reaction>
</comment>